<comment type="caution">
    <text evidence="2">The sequence shown here is derived from an EMBL/GenBank/DDBJ whole genome shotgun (WGS) entry which is preliminary data.</text>
</comment>
<name>A0A2G6QEU4_9BACI</name>
<keyword evidence="3" id="KW-1185">Reference proteome</keyword>
<organism evidence="2 3">
    <name type="scientific">Bacillus fungorum</name>
    <dbReference type="NCBI Taxonomy" id="2039284"/>
    <lineage>
        <taxon>Bacteria</taxon>
        <taxon>Bacillati</taxon>
        <taxon>Bacillota</taxon>
        <taxon>Bacilli</taxon>
        <taxon>Bacillales</taxon>
        <taxon>Bacillaceae</taxon>
        <taxon>Bacillus</taxon>
    </lineage>
</organism>
<dbReference type="AlphaFoldDB" id="A0A2G6QEU4"/>
<dbReference type="EMBL" id="NWUW01000007">
    <property type="protein sequence ID" value="PIE94959.1"/>
    <property type="molecule type" value="Genomic_DNA"/>
</dbReference>
<feature type="coiled-coil region" evidence="1">
    <location>
        <begin position="392"/>
        <end position="429"/>
    </location>
</feature>
<gene>
    <name evidence="2" type="ORF">CO726_12685</name>
</gene>
<sequence>MGKSLSLQELCTELKKEQLLDLVMHLSNQYEGIDTAVMEWYASQKRVGKKEAVSNHLLWEYWERAEEIIQRFNEYGGGPEHLAYDVYEYVRGIIDLLSEYPILSEERRLLIKRLYVQYELGNSGLNDIIMDTIYEICQSDSDWKYVIKLLEKSPDEYDQKLIMKIYKEQLQDGEAYLELRLKMLEYGMDYWDLAEYYISMNQLDKAVEIAETGLENGKGRLTELFAFVFEYYAEREETDHIQDLVEQAFHIESDVDMISKCAVQYFKKKNEYEKIKSTLVKAFRINSYHKEYYADFNTMKEQLTVEDWEKIREEMIEIVKKESVIDYLKICYDHEMYNEMLAIISKSPRTMYEYNLGKNLDPIADQLIDKYPQEIVEYYWNKGGILILEGNRKRYKEAVKHLKKVKDILENKLQDKEAWEFNLKALKEHHKKKKALLDELKVFE</sequence>
<proteinExistence type="predicted"/>
<accession>A0A2G6QEU4</accession>
<evidence type="ECO:0000256" key="1">
    <source>
        <dbReference type="SAM" id="Coils"/>
    </source>
</evidence>
<evidence type="ECO:0000313" key="2">
    <source>
        <dbReference type="EMBL" id="PIE94959.1"/>
    </source>
</evidence>
<protein>
    <submittedName>
        <fullName evidence="2">Uncharacterized protein</fullName>
    </submittedName>
</protein>
<reference evidence="2 3" key="1">
    <citation type="submission" date="2017-09" db="EMBL/GenBank/DDBJ databases">
        <title>Biocontrol bacteria screening and application from spent mushroom substrate.</title>
        <authorList>
            <person name="Sun X."/>
        </authorList>
    </citation>
    <scope>NUCLEOTIDE SEQUENCE [LARGE SCALE GENOMIC DNA]</scope>
    <source>
        <strain evidence="2 3">100374</strain>
    </source>
</reference>
<evidence type="ECO:0000313" key="3">
    <source>
        <dbReference type="Proteomes" id="UP000228484"/>
    </source>
</evidence>
<keyword evidence="1" id="KW-0175">Coiled coil</keyword>
<dbReference type="Proteomes" id="UP000228484">
    <property type="component" value="Unassembled WGS sequence"/>
</dbReference>